<keyword evidence="1" id="KW-0732">Signal</keyword>
<reference evidence="3 4" key="1">
    <citation type="submission" date="2019-02" db="EMBL/GenBank/DDBJ databases">
        <title>Polymorphobacter sp. isolated from the lake at the Tibet of China.</title>
        <authorList>
            <person name="Li A."/>
        </authorList>
    </citation>
    <scope>NUCLEOTIDE SEQUENCE [LARGE SCALE GENOMIC DNA]</scope>
    <source>
        <strain evidence="3 4">DJ1R-1</strain>
    </source>
</reference>
<dbReference type="InterPro" id="IPR011990">
    <property type="entry name" value="TPR-like_helical_dom_sf"/>
</dbReference>
<dbReference type="InterPro" id="IPR034706">
    <property type="entry name" value="CpoB"/>
</dbReference>
<accession>A0A4Y9EKY2</accession>
<dbReference type="Proteomes" id="UP000297737">
    <property type="component" value="Unassembled WGS sequence"/>
</dbReference>
<feature type="compositionally biased region" description="Basic and acidic residues" evidence="2">
    <location>
        <begin position="217"/>
        <end position="236"/>
    </location>
</feature>
<evidence type="ECO:0000256" key="2">
    <source>
        <dbReference type="SAM" id="MobiDB-lite"/>
    </source>
</evidence>
<keyword evidence="1" id="KW-0132">Cell division</keyword>
<dbReference type="EMBL" id="SIHO01000003">
    <property type="protein sequence ID" value="TFU01364.1"/>
    <property type="molecule type" value="Genomic_DNA"/>
</dbReference>
<dbReference type="AlphaFoldDB" id="A0A4Y9EKY2"/>
<gene>
    <name evidence="1" type="primary">cpoB</name>
    <name evidence="3" type="ORF">EUV02_13830</name>
</gene>
<keyword evidence="4" id="KW-1185">Reference proteome</keyword>
<proteinExistence type="inferred from homology"/>
<sequence length="370" mass="39139">MDRQGRRAWHCGWRQGAATDRRPGADRQGCQPRARRPRRAQCGCGARRCRSPRHGVALMHRPLSRSLLLTAGLAALLAGAPVVAQTAEQLAPRVSKLEGEMRAVQRKVFPGGDKGLVPEITTPAAAPAEAVGSPATSPVADLTARVDGLEREVRTLTGTVETLQFKQRQLEEALAKFRGDAEYRIGALETGARPAADAAVAAPAAAKPGAKAPTKGDTAKTDTVKADATKTDAAKADPKLDPVEAAWRQAYAPVAAKDYEKAEPALLDFLSTYPKAPRAASAQYWLGRSYMAQGQSAQAAKAFLDGYQKYPKSDRGADSLIGLGGALTALKKPEQACKAYNELQAVYGAKLTASQKDAVAKARTTAKCDG</sequence>
<name>A0A4Y9EKY2_9SPHN</name>
<dbReference type="OrthoDB" id="7390214at2"/>
<dbReference type="GO" id="GO:0030288">
    <property type="term" value="C:outer membrane-bounded periplasmic space"/>
    <property type="evidence" value="ECO:0007669"/>
    <property type="project" value="UniProtKB-UniRule"/>
</dbReference>
<comment type="similarity">
    <text evidence="1">Belongs to the CpoB family.</text>
</comment>
<feature type="region of interest" description="Disordered" evidence="2">
    <location>
        <begin position="15"/>
        <end position="37"/>
    </location>
</feature>
<dbReference type="SUPFAM" id="SSF48452">
    <property type="entry name" value="TPR-like"/>
    <property type="match status" value="1"/>
</dbReference>
<dbReference type="Pfam" id="PF13174">
    <property type="entry name" value="TPR_6"/>
    <property type="match status" value="1"/>
</dbReference>
<dbReference type="GO" id="GO:0043093">
    <property type="term" value="P:FtsZ-dependent cytokinesis"/>
    <property type="evidence" value="ECO:0007669"/>
    <property type="project" value="UniProtKB-UniRule"/>
</dbReference>
<evidence type="ECO:0000256" key="1">
    <source>
        <dbReference type="HAMAP-Rule" id="MF_02066"/>
    </source>
</evidence>
<protein>
    <recommendedName>
        <fullName evidence="1">Cell division coordinator CpoB</fullName>
    </recommendedName>
</protein>
<dbReference type="HAMAP" id="MF_02066">
    <property type="entry name" value="CpoB"/>
    <property type="match status" value="1"/>
</dbReference>
<comment type="function">
    <text evidence="1">Mediates coordination of peptidoglycan synthesis and outer membrane constriction during cell division.</text>
</comment>
<feature type="region of interest" description="Disordered" evidence="2">
    <location>
        <begin position="207"/>
        <end position="236"/>
    </location>
</feature>
<dbReference type="InterPro" id="IPR019734">
    <property type="entry name" value="TPR_rpt"/>
</dbReference>
<keyword evidence="1" id="KW-0131">Cell cycle</keyword>
<organism evidence="3 4">
    <name type="scientific">Glacieibacterium arshaanense</name>
    <dbReference type="NCBI Taxonomy" id="2511025"/>
    <lineage>
        <taxon>Bacteria</taxon>
        <taxon>Pseudomonadati</taxon>
        <taxon>Pseudomonadota</taxon>
        <taxon>Alphaproteobacteria</taxon>
        <taxon>Sphingomonadales</taxon>
        <taxon>Sphingosinicellaceae</taxon>
        <taxon>Glacieibacterium</taxon>
    </lineage>
</organism>
<evidence type="ECO:0000313" key="3">
    <source>
        <dbReference type="EMBL" id="TFU01364.1"/>
    </source>
</evidence>
<comment type="subcellular location">
    <subcellularLocation>
        <location evidence="1">Periplasm</location>
    </subcellularLocation>
</comment>
<feature type="compositionally biased region" description="Low complexity" evidence="2">
    <location>
        <begin position="207"/>
        <end position="216"/>
    </location>
</feature>
<dbReference type="Gene3D" id="1.25.40.10">
    <property type="entry name" value="Tetratricopeptide repeat domain"/>
    <property type="match status" value="1"/>
</dbReference>
<comment type="caution">
    <text evidence="3">The sequence shown here is derived from an EMBL/GenBank/DDBJ whole genome shotgun (WGS) entry which is preliminary data.</text>
</comment>
<evidence type="ECO:0000313" key="4">
    <source>
        <dbReference type="Proteomes" id="UP000297737"/>
    </source>
</evidence>
<keyword evidence="1" id="KW-0574">Periplasm</keyword>